<feature type="region of interest" description="Disordered" evidence="1">
    <location>
        <begin position="29"/>
        <end position="98"/>
    </location>
</feature>
<dbReference type="Proteomes" id="UP001520654">
    <property type="component" value="Unassembled WGS sequence"/>
</dbReference>
<evidence type="ECO:0000313" key="2">
    <source>
        <dbReference type="EMBL" id="MCC0094694.1"/>
    </source>
</evidence>
<evidence type="ECO:0000256" key="1">
    <source>
        <dbReference type="SAM" id="MobiDB-lite"/>
    </source>
</evidence>
<proteinExistence type="predicted"/>
<dbReference type="RefSeq" id="WP_229335258.1">
    <property type="nucleotide sequence ID" value="NZ_JAINUL010000001.1"/>
</dbReference>
<keyword evidence="3" id="KW-1185">Reference proteome</keyword>
<gene>
    <name evidence="2" type="ORF">K7B10_07830</name>
</gene>
<feature type="compositionally biased region" description="Low complexity" evidence="1">
    <location>
        <begin position="70"/>
        <end position="98"/>
    </location>
</feature>
<comment type="caution">
    <text evidence="2">The sequence shown here is derived from an EMBL/GenBank/DDBJ whole genome shotgun (WGS) entry which is preliminary data.</text>
</comment>
<organism evidence="2 3">
    <name type="scientific">Streptomyces flavotricini</name>
    <dbReference type="NCBI Taxonomy" id="66888"/>
    <lineage>
        <taxon>Bacteria</taxon>
        <taxon>Bacillati</taxon>
        <taxon>Actinomycetota</taxon>
        <taxon>Actinomycetes</taxon>
        <taxon>Kitasatosporales</taxon>
        <taxon>Streptomycetaceae</taxon>
        <taxon>Streptomyces</taxon>
    </lineage>
</organism>
<name>A0ABS8E320_9ACTN</name>
<accession>A0ABS8E320</accession>
<protein>
    <submittedName>
        <fullName evidence="2">Uncharacterized protein</fullName>
    </submittedName>
</protein>
<sequence length="98" mass="10104">MYLLSTPGHDGARRTREAVASLRASGYPVHADYSLDPANTTQAAPAPDPRAWYRTTVAQAAAARSTQDRPAVPARPAPAAATGPPANTPTASGPGRSR</sequence>
<evidence type="ECO:0000313" key="3">
    <source>
        <dbReference type="Proteomes" id="UP001520654"/>
    </source>
</evidence>
<dbReference type="EMBL" id="JAINUL010000001">
    <property type="protein sequence ID" value="MCC0094694.1"/>
    <property type="molecule type" value="Genomic_DNA"/>
</dbReference>
<reference evidence="2 3" key="1">
    <citation type="submission" date="2021-08" db="EMBL/GenBank/DDBJ databases">
        <title>Genomic Architecture of Streptomyces flavotricini NGL1 and Streptomyces erythrochromogenes HMS4 With Differential Plant Beneficial attributes and laccase production capabilities.</title>
        <authorList>
            <person name="Salwan R."/>
            <person name="Kaur R."/>
            <person name="Sharma V."/>
        </authorList>
    </citation>
    <scope>NUCLEOTIDE SEQUENCE [LARGE SCALE GENOMIC DNA]</scope>
    <source>
        <strain evidence="2 3">NGL1</strain>
    </source>
</reference>